<accession>A0A0N5AJU9</accession>
<evidence type="ECO:0000313" key="5">
    <source>
        <dbReference type="WBParaSite" id="SMUV_0000474601-mRNA-1"/>
    </source>
</evidence>
<dbReference type="WBParaSite" id="SMUV_0000474601-mRNA-1">
    <property type="protein sequence ID" value="SMUV_0000474601-mRNA-1"/>
    <property type="gene ID" value="SMUV_0000474601"/>
</dbReference>
<protein>
    <submittedName>
        <fullName evidence="5">THO complex subunit 7 homolog</fullName>
    </submittedName>
</protein>
<keyword evidence="3" id="KW-0175">Coiled coil</keyword>
<dbReference type="GO" id="GO:0006397">
    <property type="term" value="P:mRNA processing"/>
    <property type="evidence" value="ECO:0007669"/>
    <property type="project" value="InterPro"/>
</dbReference>
<keyword evidence="2" id="KW-0539">Nucleus</keyword>
<sequence length="204" mass="23647">MNDECIVRKLTADGDGAGDDRRFITLINLLFKVTRERDPAQLQNHIQLLKETLNAAETTMKKQAILAGMNNRQIEEYKCMAEEIDKSVKESYERMKDAKKDLLVAKGVRKNKEQYELLADMIEQIPSREESQTKLSALKDELGDLHEKQRKLETKLTERRNYLHSISIILANLNRFLDESDKKEASEEQVEILSEKNVNTKHET</sequence>
<comment type="subcellular location">
    <subcellularLocation>
        <location evidence="1">Nucleus</location>
    </subcellularLocation>
</comment>
<proteinExistence type="predicted"/>
<evidence type="ECO:0000256" key="2">
    <source>
        <dbReference type="ARBA" id="ARBA00023242"/>
    </source>
</evidence>
<evidence type="ECO:0000256" key="3">
    <source>
        <dbReference type="SAM" id="Coils"/>
    </source>
</evidence>
<feature type="coiled-coil region" evidence="3">
    <location>
        <begin position="128"/>
        <end position="155"/>
    </location>
</feature>
<dbReference type="STRING" id="451379.A0A0N5AJU9"/>
<reference evidence="5" key="1">
    <citation type="submission" date="2017-02" db="UniProtKB">
        <authorList>
            <consortium name="WormBaseParasite"/>
        </authorList>
    </citation>
    <scope>IDENTIFICATION</scope>
</reference>
<organism evidence="4 5">
    <name type="scientific">Syphacia muris</name>
    <dbReference type="NCBI Taxonomy" id="451379"/>
    <lineage>
        <taxon>Eukaryota</taxon>
        <taxon>Metazoa</taxon>
        <taxon>Ecdysozoa</taxon>
        <taxon>Nematoda</taxon>
        <taxon>Chromadorea</taxon>
        <taxon>Rhabditida</taxon>
        <taxon>Spirurina</taxon>
        <taxon>Oxyuridomorpha</taxon>
        <taxon>Oxyuroidea</taxon>
        <taxon>Oxyuridae</taxon>
        <taxon>Syphacia</taxon>
    </lineage>
</organism>
<keyword evidence="4" id="KW-1185">Reference proteome</keyword>
<evidence type="ECO:0000256" key="1">
    <source>
        <dbReference type="ARBA" id="ARBA00004123"/>
    </source>
</evidence>
<evidence type="ECO:0000313" key="4">
    <source>
        <dbReference type="Proteomes" id="UP000046393"/>
    </source>
</evidence>
<dbReference type="InterPro" id="IPR008501">
    <property type="entry name" value="THOC7/Mft1"/>
</dbReference>
<dbReference type="AlphaFoldDB" id="A0A0N5AJU9"/>
<dbReference type="Pfam" id="PF05615">
    <property type="entry name" value="THOC7"/>
    <property type="match status" value="1"/>
</dbReference>
<dbReference type="GO" id="GO:0000445">
    <property type="term" value="C:THO complex part of transcription export complex"/>
    <property type="evidence" value="ECO:0007669"/>
    <property type="project" value="InterPro"/>
</dbReference>
<name>A0A0N5AJU9_9BILA</name>
<dbReference type="Proteomes" id="UP000046393">
    <property type="component" value="Unplaced"/>
</dbReference>